<evidence type="ECO:0000313" key="3">
    <source>
        <dbReference type="EMBL" id="KAG2497928.1"/>
    </source>
</evidence>
<dbReference type="GO" id="GO:0003723">
    <property type="term" value="F:RNA binding"/>
    <property type="evidence" value="ECO:0007669"/>
    <property type="project" value="TreeGrafter"/>
</dbReference>
<gene>
    <name evidence="3" type="ORF">HYH03_004190</name>
</gene>
<dbReference type="PANTHER" id="PTHR21228:SF40">
    <property type="entry name" value="LD45607P"/>
    <property type="match status" value="1"/>
</dbReference>
<accession>A0A835Y8A6</accession>
<dbReference type="GO" id="GO:0044528">
    <property type="term" value="P:regulation of mitochondrial mRNA stability"/>
    <property type="evidence" value="ECO:0007669"/>
    <property type="project" value="TreeGrafter"/>
</dbReference>
<reference evidence="3" key="1">
    <citation type="journal article" date="2020" name="bioRxiv">
        <title>Comparative genomics of Chlamydomonas.</title>
        <authorList>
            <person name="Craig R.J."/>
            <person name="Hasan A.R."/>
            <person name="Ness R.W."/>
            <person name="Keightley P.D."/>
        </authorList>
    </citation>
    <scope>NUCLEOTIDE SEQUENCE</scope>
    <source>
        <strain evidence="3">CCAP 11/70</strain>
    </source>
</reference>
<name>A0A835Y8A6_9CHLO</name>
<dbReference type="PROSITE" id="PS51286">
    <property type="entry name" value="RAP"/>
    <property type="match status" value="1"/>
</dbReference>
<comment type="caution">
    <text evidence="3">The sequence shown here is derived from an EMBL/GenBank/DDBJ whole genome shotgun (WGS) entry which is preliminary data.</text>
</comment>
<dbReference type="Proteomes" id="UP000612055">
    <property type="component" value="Unassembled WGS sequence"/>
</dbReference>
<keyword evidence="4" id="KW-1185">Reference proteome</keyword>
<organism evidence="3 4">
    <name type="scientific">Edaphochlamys debaryana</name>
    <dbReference type="NCBI Taxonomy" id="47281"/>
    <lineage>
        <taxon>Eukaryota</taxon>
        <taxon>Viridiplantae</taxon>
        <taxon>Chlorophyta</taxon>
        <taxon>core chlorophytes</taxon>
        <taxon>Chlorophyceae</taxon>
        <taxon>CS clade</taxon>
        <taxon>Chlamydomonadales</taxon>
        <taxon>Chlamydomonadales incertae sedis</taxon>
        <taxon>Edaphochlamys</taxon>
    </lineage>
</organism>
<dbReference type="OrthoDB" id="551578at2759"/>
<evidence type="ECO:0000256" key="1">
    <source>
        <dbReference type="SAM" id="Coils"/>
    </source>
</evidence>
<proteinExistence type="predicted"/>
<dbReference type="GO" id="GO:0009507">
    <property type="term" value="C:chloroplast"/>
    <property type="evidence" value="ECO:0007669"/>
    <property type="project" value="GOC"/>
</dbReference>
<dbReference type="AlphaFoldDB" id="A0A835Y8A6"/>
<feature type="domain" description="RAP" evidence="2">
    <location>
        <begin position="570"/>
        <end position="636"/>
    </location>
</feature>
<protein>
    <recommendedName>
        <fullName evidence="2">RAP domain-containing protein</fullName>
    </recommendedName>
</protein>
<dbReference type="EMBL" id="JAEHOE010000012">
    <property type="protein sequence ID" value="KAG2497928.1"/>
    <property type="molecule type" value="Genomic_DNA"/>
</dbReference>
<dbReference type="GO" id="GO:0000963">
    <property type="term" value="P:mitochondrial RNA processing"/>
    <property type="evidence" value="ECO:0007669"/>
    <property type="project" value="TreeGrafter"/>
</dbReference>
<keyword evidence="1" id="KW-0175">Coiled coil</keyword>
<feature type="coiled-coil region" evidence="1">
    <location>
        <begin position="504"/>
        <end position="531"/>
    </location>
</feature>
<dbReference type="InterPro" id="IPR013584">
    <property type="entry name" value="RAP"/>
</dbReference>
<dbReference type="GO" id="GO:1901259">
    <property type="term" value="P:chloroplast rRNA processing"/>
    <property type="evidence" value="ECO:0007669"/>
    <property type="project" value="TreeGrafter"/>
</dbReference>
<evidence type="ECO:0000259" key="2">
    <source>
        <dbReference type="PROSITE" id="PS51286"/>
    </source>
</evidence>
<dbReference type="InterPro" id="IPR050870">
    <property type="entry name" value="FAST_kinase"/>
</dbReference>
<sequence length="655" mass="69258">MQLANASPRSSSGFMGLAPDDPAVARDLEALAALVETNLPSWTAERNVRRLNKATGAAAKLGSESSKDTALRRSIFDSLAGAYLPLAPELESAGDCIIPLYASSRAGYWGPASADGKGGLAVALLQRLSENGCGLMMKSRVSDQDYANLWLALAAAPPSVRACVDIPGLLDASTAGLLAIRDLSTQACSNILLACSRLELHGVERMAHHLTARLASDSARADVQHLANSLYALGELAEDVGHKPRPEDLKGLAREVVARLSAGSGRDTFIPQELSNMLFACAKLGFTAPAIVQPLALAAGKVANRMEPQSLANSAWALAKMGYTDQGWYAALLAAAEQPGILKGATSQTWSSLWYALALARHRPASRKLLELTAEAAGVLQRSAFSQACANLLWALANLRLYDERLVDALAVRLGDLLVQDPKQLTGQDLANSLWALAVMGGSALSRNGGLVEGLLREAERRWKEEGTGAFSKEELQQLWQAQLELEAMGGGLAGGALRAAVAKEASRLAAERAQSNASSAERQVAAALRRLQEQLGPLGAITAVQPGFEVEGLGRVADVVVELVGGRRVAVEFDGPTHFFANRPRESKAVDGSTLARNRQLERVFGAGNVLSVPWWQWAEAAARGDAVQRAYLAKLLGLGLDSPKAAEPAVLAD</sequence>
<dbReference type="GO" id="GO:0005759">
    <property type="term" value="C:mitochondrial matrix"/>
    <property type="evidence" value="ECO:0007669"/>
    <property type="project" value="TreeGrafter"/>
</dbReference>
<dbReference type="PANTHER" id="PTHR21228">
    <property type="entry name" value="FAST LEU-RICH DOMAIN-CONTAINING"/>
    <property type="match status" value="1"/>
</dbReference>
<evidence type="ECO:0000313" key="4">
    <source>
        <dbReference type="Proteomes" id="UP000612055"/>
    </source>
</evidence>
<dbReference type="GO" id="GO:0035770">
    <property type="term" value="C:ribonucleoprotein granule"/>
    <property type="evidence" value="ECO:0007669"/>
    <property type="project" value="TreeGrafter"/>
</dbReference>